<dbReference type="PANTHER" id="PTHR32251:SF15">
    <property type="entry name" value="3-OXO-5-ALPHA-STEROID 4-DEHYDROGENASE (DUF1295)"/>
    <property type="match status" value="1"/>
</dbReference>
<dbReference type="PROSITE" id="PS50244">
    <property type="entry name" value="S5A_REDUCTASE"/>
    <property type="match status" value="1"/>
</dbReference>
<comment type="caution">
    <text evidence="1">The sequence shown here is derived from an EMBL/GenBank/DDBJ whole genome shotgun (WGS) entry which is preliminary data.</text>
</comment>
<proteinExistence type="predicted"/>
<keyword evidence="2" id="KW-1185">Reference proteome</keyword>
<organism evidence="1 2">
    <name type="scientific">Zasmidium cellare</name>
    <name type="common">Wine cellar mold</name>
    <name type="synonym">Racodium cellare</name>
    <dbReference type="NCBI Taxonomy" id="395010"/>
    <lineage>
        <taxon>Eukaryota</taxon>
        <taxon>Fungi</taxon>
        <taxon>Dikarya</taxon>
        <taxon>Ascomycota</taxon>
        <taxon>Pezizomycotina</taxon>
        <taxon>Dothideomycetes</taxon>
        <taxon>Dothideomycetidae</taxon>
        <taxon>Mycosphaerellales</taxon>
        <taxon>Mycosphaerellaceae</taxon>
        <taxon>Zasmidium</taxon>
    </lineage>
</organism>
<name>A0ABR0ER68_ZASCE</name>
<dbReference type="InterPro" id="IPR010721">
    <property type="entry name" value="UstE-like"/>
</dbReference>
<dbReference type="Pfam" id="PF06966">
    <property type="entry name" value="DUF1295"/>
    <property type="match status" value="1"/>
</dbReference>
<reference evidence="1 2" key="1">
    <citation type="journal article" date="2023" name="G3 (Bethesda)">
        <title>A chromosome-level genome assembly of Zasmidium syzygii isolated from banana leaves.</title>
        <authorList>
            <person name="van Westerhoven A.C."/>
            <person name="Mehrabi R."/>
            <person name="Talebi R."/>
            <person name="Steentjes M.B.F."/>
            <person name="Corcolon B."/>
            <person name="Chong P.A."/>
            <person name="Kema G.H.J."/>
            <person name="Seidl M.F."/>
        </authorList>
    </citation>
    <scope>NUCLEOTIDE SEQUENCE [LARGE SCALE GENOMIC DNA]</scope>
    <source>
        <strain evidence="1 2">P124</strain>
    </source>
</reference>
<dbReference type="Gene3D" id="1.20.120.1630">
    <property type="match status" value="1"/>
</dbReference>
<sequence>MTATASAMSDFPTVDIPVRQSEPFIRPTTTTNAIGILRHSVLPSFGVQGGLSVIAYGIARSTNRFDLKDWLWPTGMVLNAWWTAVGRHTTLARPGSIIDALKDLSFSQQALLAAVTAWGGRLAYQVISRSIKRGKDDPRYEGVKREHGFWNKASILFALEAAFQTLISIPFTMPFNTDSLSGFASAPAEWAPLARWTAAGLFTTGLALESIADWQLASHKKRETVKKEQGESGELLRKGVFSIVRHPNYLGDALCHLAFPLWTYGCGLFHVSQLLGPAANYFFLRWIGGDRENEAYQSQRYAKEDRDKHAQLELYQLQKNSFWPSIFEVVNPWAWTVGAIGAAGAIAEYVFESRILAAGTAVNPINPVVGETLAALN</sequence>
<evidence type="ECO:0008006" key="3">
    <source>
        <dbReference type="Google" id="ProtNLM"/>
    </source>
</evidence>
<accession>A0ABR0ER68</accession>
<dbReference type="Proteomes" id="UP001305779">
    <property type="component" value="Unassembled WGS sequence"/>
</dbReference>
<dbReference type="PANTHER" id="PTHR32251">
    <property type="entry name" value="3-OXO-5-ALPHA-STEROID 4-DEHYDROGENASE"/>
    <property type="match status" value="1"/>
</dbReference>
<evidence type="ECO:0000313" key="2">
    <source>
        <dbReference type="Proteomes" id="UP001305779"/>
    </source>
</evidence>
<evidence type="ECO:0000313" key="1">
    <source>
        <dbReference type="EMBL" id="KAK4503962.1"/>
    </source>
</evidence>
<gene>
    <name evidence="1" type="ORF">PRZ48_004877</name>
</gene>
<dbReference type="EMBL" id="JAXOVC010000003">
    <property type="protein sequence ID" value="KAK4503962.1"/>
    <property type="molecule type" value="Genomic_DNA"/>
</dbReference>
<protein>
    <recommendedName>
        <fullName evidence="3">Steroid 5-alpha reductase C-terminal domain-containing protein</fullName>
    </recommendedName>
</protein>